<dbReference type="Proteomes" id="UP001589854">
    <property type="component" value="Unassembled WGS sequence"/>
</dbReference>
<evidence type="ECO:0000256" key="9">
    <source>
        <dbReference type="ARBA" id="ARBA00023002"/>
    </source>
</evidence>
<dbReference type="Gene3D" id="1.20.58.100">
    <property type="entry name" value="Fumarate reductase/succinate dehydrogenase flavoprotein-like, C-terminal domain"/>
    <property type="match status" value="1"/>
</dbReference>
<dbReference type="Pfam" id="PF02910">
    <property type="entry name" value="Succ_DH_flav_C"/>
    <property type="match status" value="1"/>
</dbReference>
<evidence type="ECO:0000259" key="14">
    <source>
        <dbReference type="Pfam" id="PF02910"/>
    </source>
</evidence>
<evidence type="ECO:0000256" key="1">
    <source>
        <dbReference type="ARBA" id="ARBA00001974"/>
    </source>
</evidence>
<comment type="similarity">
    <text evidence="3 12">Belongs to the FAD-dependent oxidoreductase 2 family. NadB subfamily.</text>
</comment>
<keyword evidence="9 12" id="KW-0560">Oxidoreductase</keyword>
<dbReference type="SUPFAM" id="SSF51905">
    <property type="entry name" value="FAD/NAD(P)-binding domain"/>
    <property type="match status" value="1"/>
</dbReference>
<evidence type="ECO:0000256" key="4">
    <source>
        <dbReference type="ARBA" id="ARBA00012173"/>
    </source>
</evidence>
<dbReference type="Gene3D" id="3.50.50.60">
    <property type="entry name" value="FAD/NAD(P)-binding domain"/>
    <property type="match status" value="1"/>
</dbReference>
<proteinExistence type="inferred from homology"/>
<comment type="cofactor">
    <cofactor evidence="1 12">
        <name>FAD</name>
        <dbReference type="ChEBI" id="CHEBI:57692"/>
    </cofactor>
</comment>
<comment type="caution">
    <text evidence="15">The sequence shown here is derived from an EMBL/GenBank/DDBJ whole genome shotgun (WGS) entry which is preliminary data.</text>
</comment>
<dbReference type="Gene3D" id="3.90.700.10">
    <property type="entry name" value="Succinate dehydrogenase/fumarate reductase flavoprotein, catalytic domain"/>
    <property type="match status" value="1"/>
</dbReference>
<dbReference type="PIRSF" id="PIRSF000171">
    <property type="entry name" value="SDHA_APRA_LASPO"/>
    <property type="match status" value="1"/>
</dbReference>
<evidence type="ECO:0000256" key="8">
    <source>
        <dbReference type="ARBA" id="ARBA00022827"/>
    </source>
</evidence>
<dbReference type="Pfam" id="PF00890">
    <property type="entry name" value="FAD_binding_2"/>
    <property type="match status" value="1"/>
</dbReference>
<dbReference type="InterPro" id="IPR005288">
    <property type="entry name" value="NadB"/>
</dbReference>
<dbReference type="NCBIfam" id="TIGR00551">
    <property type="entry name" value="nadB"/>
    <property type="match status" value="1"/>
</dbReference>
<organism evidence="15 16">
    <name type="scientific">Metabacillus herbersteinensis</name>
    <dbReference type="NCBI Taxonomy" id="283816"/>
    <lineage>
        <taxon>Bacteria</taxon>
        <taxon>Bacillati</taxon>
        <taxon>Bacillota</taxon>
        <taxon>Bacilli</taxon>
        <taxon>Bacillales</taxon>
        <taxon>Bacillaceae</taxon>
        <taxon>Metabacillus</taxon>
    </lineage>
</organism>
<comment type="catalytic activity">
    <reaction evidence="10">
        <text>L-aspartate + O2 = iminosuccinate + H2O2</text>
        <dbReference type="Rhea" id="RHEA:25876"/>
        <dbReference type="ChEBI" id="CHEBI:15379"/>
        <dbReference type="ChEBI" id="CHEBI:16240"/>
        <dbReference type="ChEBI" id="CHEBI:29991"/>
        <dbReference type="ChEBI" id="CHEBI:77875"/>
        <dbReference type="EC" id="1.4.3.16"/>
    </reaction>
    <physiologicalReaction direction="left-to-right" evidence="10">
        <dbReference type="Rhea" id="RHEA:25877"/>
    </physiologicalReaction>
</comment>
<evidence type="ECO:0000256" key="6">
    <source>
        <dbReference type="ARBA" id="ARBA00022630"/>
    </source>
</evidence>
<keyword evidence="8 12" id="KW-0274">FAD</keyword>
<evidence type="ECO:0000256" key="2">
    <source>
        <dbReference type="ARBA" id="ARBA00004950"/>
    </source>
</evidence>
<dbReference type="EC" id="1.4.3.16" evidence="4 11"/>
<feature type="domain" description="Fumarate reductase/succinate dehydrogenase flavoprotein-like C-terminal" evidence="14">
    <location>
        <begin position="416"/>
        <end position="510"/>
    </location>
</feature>
<dbReference type="InterPro" id="IPR027477">
    <property type="entry name" value="Succ_DH/fumarate_Rdtase_cat_sf"/>
</dbReference>
<dbReference type="SUPFAM" id="SSF46977">
    <property type="entry name" value="Succinate dehydrogenase/fumarate reductase flavoprotein C-terminal domain"/>
    <property type="match status" value="1"/>
</dbReference>
<name>A0ABV6GAA4_9BACI</name>
<sequence>MPGADVIIIGSGLAALSAAYHLHHKKNITIITKAKWLNSNSMLAQGGIAAALSKNDSWLSHFEDTLRAGNFHNAEDAVIQLVQEGPEDILGWIDKGMPFDKDRNGDFLLGKEGAHSHNRIVHSGGDATGKAMTQFIYNKLKNNITITEGELATDLIVKNGKCYGVKTISSSGEVKSHHASKTILATGGVGAVYGHTSNATVITGDGIAMAFRAGAALADMEFIQFHPTMLYANGECVGLISEAVRGEGAFLIDQNGRRIMKSVHPEQDLAPRDIVSRTIFDEINRGNQIYLDISPVHDFEKRFPTITGLCNQHGISLIEGKIPVAPGMHFIMGGVQTNGYGETTIPNLYAVGEVACTGVHGANRLASNSLLEGLVFGRRVAEHMLAAEFIEPSTITHHELFFDQPTKAKPNLPQKSEVQFMMTRYVGIQRTKEELQIAQTWFETFQQQFSFWDINVNDFTFEEVEMLNMLLVGWLITTSALTRTESRGGHYRLDFPLVDDDNWLKKQIVRTKLDMHVGV</sequence>
<comment type="function">
    <text evidence="12">Catalyzes the oxidation of L-aspartate to iminoaspartate.</text>
</comment>
<dbReference type="EMBL" id="JBHLVO010000001">
    <property type="protein sequence ID" value="MFC0270144.1"/>
    <property type="molecule type" value="Genomic_DNA"/>
</dbReference>
<evidence type="ECO:0000256" key="3">
    <source>
        <dbReference type="ARBA" id="ARBA00008562"/>
    </source>
</evidence>
<dbReference type="GO" id="GO:0008734">
    <property type="term" value="F:L-aspartate oxidase activity"/>
    <property type="evidence" value="ECO:0007669"/>
    <property type="project" value="UniProtKB-EC"/>
</dbReference>
<evidence type="ECO:0000259" key="13">
    <source>
        <dbReference type="Pfam" id="PF00890"/>
    </source>
</evidence>
<dbReference type="RefSeq" id="WP_378929802.1">
    <property type="nucleotide sequence ID" value="NZ_JBHLVO010000001.1"/>
</dbReference>
<evidence type="ECO:0000256" key="7">
    <source>
        <dbReference type="ARBA" id="ARBA00022642"/>
    </source>
</evidence>
<dbReference type="InterPro" id="IPR015939">
    <property type="entry name" value="Fum_Rdtase/Succ_DH_flav-like_C"/>
</dbReference>
<evidence type="ECO:0000256" key="12">
    <source>
        <dbReference type="RuleBase" id="RU362049"/>
    </source>
</evidence>
<dbReference type="SUPFAM" id="SSF56425">
    <property type="entry name" value="Succinate dehydrogenase/fumarate reductase flavoprotein, catalytic domain"/>
    <property type="match status" value="1"/>
</dbReference>
<comment type="subcellular location">
    <subcellularLocation>
        <location evidence="12">Cytoplasm</location>
    </subcellularLocation>
</comment>
<comment type="pathway">
    <text evidence="2 12">Cofactor biosynthesis; NAD(+) biosynthesis; iminoaspartate from L-aspartate (oxidase route): step 1/1.</text>
</comment>
<feature type="domain" description="FAD-dependent oxidoreductase 2 FAD-binding" evidence="13">
    <location>
        <begin position="5"/>
        <end position="370"/>
    </location>
</feature>
<dbReference type="PANTHER" id="PTHR42716:SF2">
    <property type="entry name" value="L-ASPARTATE OXIDASE, CHLOROPLASTIC"/>
    <property type="match status" value="1"/>
</dbReference>
<gene>
    <name evidence="15" type="primary">nadB</name>
    <name evidence="15" type="ORF">ACFFIX_01545</name>
</gene>
<protein>
    <recommendedName>
        <fullName evidence="5 11">L-aspartate oxidase</fullName>
        <ecNumber evidence="4 11">1.4.3.16</ecNumber>
    </recommendedName>
</protein>
<evidence type="ECO:0000313" key="15">
    <source>
        <dbReference type="EMBL" id="MFC0270144.1"/>
    </source>
</evidence>
<dbReference type="PRINTS" id="PR00368">
    <property type="entry name" value="FADPNR"/>
</dbReference>
<evidence type="ECO:0000256" key="11">
    <source>
        <dbReference type="NCBIfam" id="TIGR00551"/>
    </source>
</evidence>
<dbReference type="PANTHER" id="PTHR42716">
    <property type="entry name" value="L-ASPARTATE OXIDASE"/>
    <property type="match status" value="1"/>
</dbReference>
<keyword evidence="16" id="KW-1185">Reference proteome</keyword>
<accession>A0ABV6GAA4</accession>
<dbReference type="NCBIfam" id="NF005978">
    <property type="entry name" value="PRK08071.1"/>
    <property type="match status" value="1"/>
</dbReference>
<dbReference type="InterPro" id="IPR036188">
    <property type="entry name" value="FAD/NAD-bd_sf"/>
</dbReference>
<reference evidence="15 16" key="1">
    <citation type="submission" date="2024-09" db="EMBL/GenBank/DDBJ databases">
        <authorList>
            <person name="Sun Q."/>
            <person name="Mori K."/>
        </authorList>
    </citation>
    <scope>NUCLEOTIDE SEQUENCE [LARGE SCALE GENOMIC DNA]</scope>
    <source>
        <strain evidence="15 16">CCM 7228</strain>
    </source>
</reference>
<dbReference type="InterPro" id="IPR003953">
    <property type="entry name" value="FAD-dep_OxRdtase_2_FAD-bd"/>
</dbReference>
<keyword evidence="6 12" id="KW-0285">Flavoprotein</keyword>
<evidence type="ECO:0000256" key="5">
    <source>
        <dbReference type="ARBA" id="ARBA00021901"/>
    </source>
</evidence>
<dbReference type="InterPro" id="IPR037099">
    <property type="entry name" value="Fum_R/Succ_DH_flav-like_C_sf"/>
</dbReference>
<evidence type="ECO:0000313" key="16">
    <source>
        <dbReference type="Proteomes" id="UP001589854"/>
    </source>
</evidence>
<keyword evidence="7 12" id="KW-0662">Pyridine nucleotide biosynthesis</keyword>
<evidence type="ECO:0000256" key="10">
    <source>
        <dbReference type="ARBA" id="ARBA00048305"/>
    </source>
</evidence>